<name>A0A8C6RNM9_NANGA</name>
<dbReference type="PROSITE" id="PS50222">
    <property type="entry name" value="EF_HAND_2"/>
    <property type="match status" value="1"/>
</dbReference>
<keyword evidence="5" id="KW-1003">Cell membrane</keyword>
<dbReference type="GO" id="GO:0002544">
    <property type="term" value="P:chronic inflammatory response"/>
    <property type="evidence" value="ECO:0007669"/>
    <property type="project" value="TreeGrafter"/>
</dbReference>
<reference evidence="28" key="2">
    <citation type="submission" date="2025-09" db="UniProtKB">
        <authorList>
            <consortium name="Ensembl"/>
        </authorList>
    </citation>
    <scope>IDENTIFICATION</scope>
</reference>
<dbReference type="GO" id="GO:0005856">
    <property type="term" value="C:cytoskeleton"/>
    <property type="evidence" value="ECO:0007669"/>
    <property type="project" value="UniProtKB-SubCell"/>
</dbReference>
<dbReference type="GO" id="GO:0070488">
    <property type="term" value="P:neutrophil aggregation"/>
    <property type="evidence" value="ECO:0007669"/>
    <property type="project" value="Ensembl"/>
</dbReference>
<keyword evidence="11" id="KW-0597">Phosphoprotein</keyword>
<evidence type="ECO:0000256" key="24">
    <source>
        <dbReference type="ARBA" id="ARBA00046583"/>
    </source>
</evidence>
<dbReference type="GO" id="GO:1990662">
    <property type="term" value="C:S100A9 complex"/>
    <property type="evidence" value="ECO:0007669"/>
    <property type="project" value="Ensembl"/>
</dbReference>
<dbReference type="AlphaFoldDB" id="A0A8C6RNM9"/>
<dbReference type="PANTHER" id="PTHR11639">
    <property type="entry name" value="S100 CALCIUM-BINDING PROTEIN"/>
    <property type="match status" value="1"/>
</dbReference>
<keyword evidence="12" id="KW-0399">Innate immunity</keyword>
<dbReference type="SMART" id="SM00054">
    <property type="entry name" value="EFh"/>
    <property type="match status" value="1"/>
</dbReference>
<evidence type="ECO:0000256" key="6">
    <source>
        <dbReference type="ARBA" id="ARBA00022481"/>
    </source>
</evidence>
<dbReference type="GO" id="GO:1990660">
    <property type="term" value="C:calprotectin complex"/>
    <property type="evidence" value="ECO:0007669"/>
    <property type="project" value="Ensembl"/>
</dbReference>
<evidence type="ECO:0000256" key="2">
    <source>
        <dbReference type="ARBA" id="ARBA00004245"/>
    </source>
</evidence>
<dbReference type="GO" id="GO:0006914">
    <property type="term" value="P:autophagy"/>
    <property type="evidence" value="ECO:0007669"/>
    <property type="project" value="UniProtKB-KW"/>
</dbReference>
<feature type="domain" description="EF-hand" evidence="27">
    <location>
        <begin position="54"/>
        <end position="89"/>
    </location>
</feature>
<keyword evidence="6" id="KW-0488">Methylation</keyword>
<dbReference type="GO" id="GO:0005634">
    <property type="term" value="C:nucleus"/>
    <property type="evidence" value="ECO:0007669"/>
    <property type="project" value="TreeGrafter"/>
</dbReference>
<dbReference type="GO" id="GO:0070062">
    <property type="term" value="C:extracellular exosome"/>
    <property type="evidence" value="ECO:0007669"/>
    <property type="project" value="TreeGrafter"/>
</dbReference>
<dbReference type="PANTHER" id="PTHR11639:SF79">
    <property type="entry name" value="PROTEIN S100-A9"/>
    <property type="match status" value="1"/>
</dbReference>
<dbReference type="GO" id="GO:0005509">
    <property type="term" value="F:calcium ion binding"/>
    <property type="evidence" value="ECO:0007669"/>
    <property type="project" value="InterPro"/>
</dbReference>
<evidence type="ECO:0000256" key="7">
    <source>
        <dbReference type="ARBA" id="ARBA00022490"/>
    </source>
</evidence>
<dbReference type="GO" id="GO:0043542">
    <property type="term" value="P:endothelial cell migration"/>
    <property type="evidence" value="ECO:0007669"/>
    <property type="project" value="TreeGrafter"/>
</dbReference>
<keyword evidence="10" id="KW-0929">Antimicrobial</keyword>
<dbReference type="PROSITE" id="PS00018">
    <property type="entry name" value="EF_HAND_1"/>
    <property type="match status" value="1"/>
</dbReference>
<comment type="subcellular location">
    <subcellularLocation>
        <location evidence="1">Cell membrane</location>
        <topology evidence="1">Peripheral membrane protein</topology>
    </subcellularLocation>
    <subcellularLocation>
        <location evidence="2">Cytoplasm</location>
        <location evidence="2">Cytoskeleton</location>
    </subcellularLocation>
    <subcellularLocation>
        <location evidence="3">Secreted</location>
    </subcellularLocation>
</comment>
<evidence type="ECO:0000256" key="13">
    <source>
        <dbReference type="ARBA" id="ARBA00022703"/>
    </source>
</evidence>
<evidence type="ECO:0000256" key="8">
    <source>
        <dbReference type="ARBA" id="ARBA00022500"/>
    </source>
</evidence>
<evidence type="ECO:0000313" key="28">
    <source>
        <dbReference type="Ensembl" id="ENSNGAP00000020406.1"/>
    </source>
</evidence>
<dbReference type="GO" id="GO:0006417">
    <property type="term" value="P:regulation of translation"/>
    <property type="evidence" value="ECO:0007669"/>
    <property type="project" value="Ensembl"/>
</dbReference>
<keyword evidence="19" id="KW-0049">Antioxidant</keyword>
<evidence type="ECO:0000256" key="25">
    <source>
        <dbReference type="RuleBase" id="RU361184"/>
    </source>
</evidence>
<dbReference type="GO" id="GO:0048306">
    <property type="term" value="F:calcium-dependent protein binding"/>
    <property type="evidence" value="ECO:0007669"/>
    <property type="project" value="TreeGrafter"/>
</dbReference>
<dbReference type="InterPro" id="IPR002048">
    <property type="entry name" value="EF_hand_dom"/>
</dbReference>
<dbReference type="GeneTree" id="ENSGT00940000161606"/>
<dbReference type="GO" id="GO:0050729">
    <property type="term" value="P:positive regulation of inflammatory response"/>
    <property type="evidence" value="ECO:0007669"/>
    <property type="project" value="Ensembl"/>
</dbReference>
<dbReference type="GO" id="GO:0014002">
    <property type="term" value="P:astrocyte development"/>
    <property type="evidence" value="ECO:0007669"/>
    <property type="project" value="Ensembl"/>
</dbReference>
<evidence type="ECO:0000256" key="11">
    <source>
        <dbReference type="ARBA" id="ARBA00022553"/>
    </source>
</evidence>
<dbReference type="GO" id="GO:0002790">
    <property type="term" value="P:peptide secretion"/>
    <property type="evidence" value="ECO:0007669"/>
    <property type="project" value="Ensembl"/>
</dbReference>
<dbReference type="GO" id="GO:0016209">
    <property type="term" value="F:antioxidant activity"/>
    <property type="evidence" value="ECO:0007669"/>
    <property type="project" value="UniProtKB-KW"/>
</dbReference>
<dbReference type="Ensembl" id="ENSNGAT00000026075.1">
    <property type="protein sequence ID" value="ENSNGAP00000020406.1"/>
    <property type="gene ID" value="ENSNGAG00000019914.1"/>
</dbReference>
<protein>
    <recommendedName>
        <fullName evidence="25">Protein S100</fullName>
    </recommendedName>
    <alternativeName>
        <fullName evidence="25">S100 calcium-binding protein</fullName>
    </alternativeName>
</protein>
<dbReference type="GO" id="GO:0045087">
    <property type="term" value="P:innate immune response"/>
    <property type="evidence" value="ECO:0007669"/>
    <property type="project" value="UniProtKB-KW"/>
</dbReference>
<evidence type="ECO:0000256" key="12">
    <source>
        <dbReference type="ARBA" id="ARBA00022588"/>
    </source>
</evidence>
<keyword evidence="16" id="KW-0862">Zinc</keyword>
<dbReference type="InterPro" id="IPR011992">
    <property type="entry name" value="EF-hand-dom_pair"/>
</dbReference>
<evidence type="ECO:0000256" key="5">
    <source>
        <dbReference type="ARBA" id="ARBA00022475"/>
    </source>
</evidence>
<dbReference type="GO" id="GO:0030194">
    <property type="term" value="P:positive regulation of blood coagulation"/>
    <property type="evidence" value="ECO:0007669"/>
    <property type="project" value="Ensembl"/>
</dbReference>
<dbReference type="InterPro" id="IPR013787">
    <property type="entry name" value="S100_Ca-bd_sub"/>
</dbReference>
<evidence type="ECO:0000256" key="10">
    <source>
        <dbReference type="ARBA" id="ARBA00022529"/>
    </source>
</evidence>
<evidence type="ECO:0000256" key="17">
    <source>
        <dbReference type="ARBA" id="ARBA00022837"/>
    </source>
</evidence>
<reference evidence="28" key="1">
    <citation type="submission" date="2025-08" db="UniProtKB">
        <authorList>
            <consortium name="Ensembl"/>
        </authorList>
    </citation>
    <scope>IDENTIFICATION</scope>
</reference>
<proteinExistence type="inferred from homology"/>
<evidence type="ECO:0000259" key="27">
    <source>
        <dbReference type="PROSITE" id="PS50222"/>
    </source>
</evidence>
<evidence type="ECO:0000256" key="4">
    <source>
        <dbReference type="ARBA" id="ARBA00007323"/>
    </source>
</evidence>
<keyword evidence="23" id="KW-0206">Cytoskeleton</keyword>
<keyword evidence="29" id="KW-1185">Reference proteome</keyword>
<dbReference type="PROSITE" id="PS00303">
    <property type="entry name" value="S100_CABP"/>
    <property type="match status" value="1"/>
</dbReference>
<comment type="similarity">
    <text evidence="4 25">Belongs to the S-100 family.</text>
</comment>
<evidence type="ECO:0000256" key="23">
    <source>
        <dbReference type="ARBA" id="ARBA00023212"/>
    </source>
</evidence>
<feature type="compositionally biased region" description="Basic and acidic residues" evidence="26">
    <location>
        <begin position="91"/>
        <end position="105"/>
    </location>
</feature>
<dbReference type="GO" id="GO:0032496">
    <property type="term" value="P:response to lipopolysaccharide"/>
    <property type="evidence" value="ECO:0007669"/>
    <property type="project" value="TreeGrafter"/>
</dbReference>
<evidence type="ECO:0000256" key="15">
    <source>
        <dbReference type="ARBA" id="ARBA00022737"/>
    </source>
</evidence>
<keyword evidence="9" id="KW-0964">Secreted</keyword>
<dbReference type="SMART" id="SM01394">
    <property type="entry name" value="S_100"/>
    <property type="match status" value="1"/>
</dbReference>
<dbReference type="GO" id="GO:0030036">
    <property type="term" value="P:actin cytoskeleton organization"/>
    <property type="evidence" value="ECO:0007669"/>
    <property type="project" value="Ensembl"/>
</dbReference>
<dbReference type="CDD" id="cd05030">
    <property type="entry name" value="calgranulins"/>
    <property type="match status" value="1"/>
</dbReference>
<dbReference type="GO" id="GO:0002523">
    <property type="term" value="P:leukocyte migration involved in inflammatory response"/>
    <property type="evidence" value="ECO:0007669"/>
    <property type="project" value="Ensembl"/>
</dbReference>
<dbReference type="GO" id="GO:0002793">
    <property type="term" value="P:positive regulation of peptide secretion"/>
    <property type="evidence" value="ECO:0007669"/>
    <property type="project" value="Ensembl"/>
</dbReference>
<dbReference type="GO" id="GO:2001244">
    <property type="term" value="P:positive regulation of intrinsic apoptotic signaling pathway"/>
    <property type="evidence" value="ECO:0007669"/>
    <property type="project" value="Ensembl"/>
</dbReference>
<dbReference type="GO" id="GO:0006915">
    <property type="term" value="P:apoptotic process"/>
    <property type="evidence" value="ECO:0007669"/>
    <property type="project" value="UniProtKB-KW"/>
</dbReference>
<dbReference type="Pfam" id="PF01023">
    <property type="entry name" value="S_100"/>
    <property type="match status" value="1"/>
</dbReference>
<accession>A0A8C6RNM9</accession>
<evidence type="ECO:0000256" key="3">
    <source>
        <dbReference type="ARBA" id="ARBA00004613"/>
    </source>
</evidence>
<dbReference type="GO" id="GO:0045113">
    <property type="term" value="P:regulation of integrin biosynthetic process"/>
    <property type="evidence" value="ECO:0007669"/>
    <property type="project" value="Ensembl"/>
</dbReference>
<dbReference type="GO" id="GO:0005737">
    <property type="term" value="C:cytoplasm"/>
    <property type="evidence" value="ECO:0007669"/>
    <property type="project" value="Ensembl"/>
</dbReference>
<evidence type="ECO:0000256" key="21">
    <source>
        <dbReference type="ARBA" id="ARBA00023136"/>
    </source>
</evidence>
<keyword evidence="18" id="KW-0391">Immunity</keyword>
<evidence type="ECO:0000256" key="14">
    <source>
        <dbReference type="ARBA" id="ARBA00022723"/>
    </source>
</evidence>
<evidence type="ECO:0000256" key="9">
    <source>
        <dbReference type="ARBA" id="ARBA00022525"/>
    </source>
</evidence>
<keyword evidence="7" id="KW-0963">Cytoplasm</keyword>
<keyword evidence="14 25" id="KW-0479">Metal-binding</keyword>
<dbReference type="OMA" id="SQMECSI"/>
<comment type="subunit">
    <text evidence="24">Homodimer. Preferentially exists as a heterodimer or heterotetramer with S100A8 known as calprotectin (S100A8/A9). S100A9 interacts with ATP2A2. S100A9 interacts with AGER, and with the heterodimeric complex formed by TLR4 and LY96 in the presence of calcium and/or zinc ions. S100A9 binds quinoline-3-carboxamides in the presence of calcium and/or zinc ions. S100A9 interacts with amyloid-beta protein 40. Calprotectin (S100A8/9) interacts with CEACAM3 and tubulin filaments in a calcium-dependent manner. Heterotetrameric calprotectin (S100A8/A9) interacts with ANXA6 and associates with tubulin filaments in activated monocytes. Calprotectin (S100A8/9) interacts with NCF2/P67PHOX, RAC1, RAC2, CYBA and CYBB. Calprotectin (S100A8/9) interacts with NOS2 to form the iNOS-S100A8/A9 transnitrosylase complex; induced by LDL(ox). Calprotectin (S100A8/9) interacts with CD69.</text>
</comment>
<dbReference type="GO" id="GO:0035425">
    <property type="term" value="P:autocrine signaling"/>
    <property type="evidence" value="ECO:0007669"/>
    <property type="project" value="TreeGrafter"/>
</dbReference>
<sequence length="112" mass="12953">ISCKMSQLERSIETIIDTFHKHSTKEGHPDTLSQKEFKNVVNNDLPNFLKKEKKEDKVINDIMEDLDTNQDKQLSFEEFTMLIAKLVHATHEKMHENNPRGDNHSHGKGLGQ</sequence>
<evidence type="ECO:0000256" key="18">
    <source>
        <dbReference type="ARBA" id="ARBA00022859"/>
    </source>
</evidence>
<keyword evidence="13" id="KW-0053">Apoptosis</keyword>
<keyword evidence="17 25" id="KW-0106">Calcium</keyword>
<evidence type="ECO:0000256" key="19">
    <source>
        <dbReference type="ARBA" id="ARBA00022862"/>
    </source>
</evidence>
<keyword evidence="15" id="KW-0677">Repeat</keyword>
<feature type="region of interest" description="Disordered" evidence="26">
    <location>
        <begin position="91"/>
        <end position="112"/>
    </location>
</feature>
<dbReference type="GO" id="GO:0061844">
    <property type="term" value="P:antimicrobial humoral immune response mediated by antimicrobial peptide"/>
    <property type="evidence" value="ECO:0007669"/>
    <property type="project" value="Ensembl"/>
</dbReference>
<keyword evidence="8" id="KW-0145">Chemotaxis</keyword>
<evidence type="ECO:0000256" key="20">
    <source>
        <dbReference type="ARBA" id="ARBA00023006"/>
    </source>
</evidence>
<keyword evidence="21" id="KW-0472">Membrane</keyword>
<keyword evidence="22" id="KW-0395">Inflammatory response</keyword>
<evidence type="ECO:0000256" key="26">
    <source>
        <dbReference type="SAM" id="MobiDB-lite"/>
    </source>
</evidence>
<organism evidence="28 29">
    <name type="scientific">Nannospalax galili</name>
    <name type="common">Northern Israeli blind subterranean mole rat</name>
    <name type="synonym">Spalax galili</name>
    <dbReference type="NCBI Taxonomy" id="1026970"/>
    <lineage>
        <taxon>Eukaryota</taxon>
        <taxon>Metazoa</taxon>
        <taxon>Chordata</taxon>
        <taxon>Craniata</taxon>
        <taxon>Vertebrata</taxon>
        <taxon>Euteleostomi</taxon>
        <taxon>Mammalia</taxon>
        <taxon>Eutheria</taxon>
        <taxon>Euarchontoglires</taxon>
        <taxon>Glires</taxon>
        <taxon>Rodentia</taxon>
        <taxon>Myomorpha</taxon>
        <taxon>Muroidea</taxon>
        <taxon>Spalacidae</taxon>
        <taxon>Spalacinae</taxon>
        <taxon>Nannospalax</taxon>
    </lineage>
</organism>
<evidence type="ECO:0000256" key="1">
    <source>
        <dbReference type="ARBA" id="ARBA00004202"/>
    </source>
</evidence>
<dbReference type="SUPFAM" id="SSF47473">
    <property type="entry name" value="EF-hand"/>
    <property type="match status" value="1"/>
</dbReference>
<dbReference type="Gene3D" id="1.10.238.10">
    <property type="entry name" value="EF-hand"/>
    <property type="match status" value="1"/>
</dbReference>
<dbReference type="Proteomes" id="UP000694381">
    <property type="component" value="Unassembled WGS sequence"/>
</dbReference>
<evidence type="ECO:0000256" key="22">
    <source>
        <dbReference type="ARBA" id="ARBA00023198"/>
    </source>
</evidence>
<gene>
    <name evidence="28" type="primary">S100a9</name>
</gene>
<dbReference type="InterPro" id="IPR018247">
    <property type="entry name" value="EF_Hand_1_Ca_BS"/>
</dbReference>
<evidence type="ECO:0000256" key="16">
    <source>
        <dbReference type="ARBA" id="ARBA00022833"/>
    </source>
</evidence>
<keyword evidence="20" id="KW-0072">Autophagy</keyword>
<dbReference type="GO" id="GO:0030593">
    <property type="term" value="P:neutrophil chemotaxis"/>
    <property type="evidence" value="ECO:0007669"/>
    <property type="project" value="Ensembl"/>
</dbReference>
<dbReference type="InterPro" id="IPR001751">
    <property type="entry name" value="S100/CaBP7/8-like_CS"/>
</dbReference>
<dbReference type="GO" id="GO:0001533">
    <property type="term" value="C:cornified envelope"/>
    <property type="evidence" value="ECO:0007669"/>
    <property type="project" value="Ensembl"/>
</dbReference>
<evidence type="ECO:0000313" key="29">
    <source>
        <dbReference type="Proteomes" id="UP000694381"/>
    </source>
</evidence>